<dbReference type="EMBL" id="AAOF01000005">
    <property type="protein sequence ID" value="EAR21913.1"/>
    <property type="molecule type" value="Genomic_DNA"/>
</dbReference>
<proteinExistence type="predicted"/>
<evidence type="ECO:0000313" key="3">
    <source>
        <dbReference type="Proteomes" id="UP000003374"/>
    </source>
</evidence>
<reference evidence="2 3" key="1">
    <citation type="submission" date="2006-02" db="EMBL/GenBank/DDBJ databases">
        <authorList>
            <person name="Waterbury J."/>
            <person name="Ferriera S."/>
            <person name="Johnson J."/>
            <person name="Kravitz S."/>
            <person name="Halpern A."/>
            <person name="Remington K."/>
            <person name="Beeson K."/>
            <person name="Tran B."/>
            <person name="Rogers Y.-H."/>
            <person name="Friedman R."/>
            <person name="Venter J.C."/>
        </authorList>
    </citation>
    <scope>NUCLEOTIDE SEQUENCE [LARGE SCALE GENOMIC DNA]</scope>
    <source>
        <strain evidence="2 3">Nb-231</strain>
    </source>
</reference>
<name>A4BQR3_9GAMM</name>
<dbReference type="GO" id="GO:0016740">
    <property type="term" value="F:transferase activity"/>
    <property type="evidence" value="ECO:0007669"/>
    <property type="project" value="UniProtKB-KW"/>
</dbReference>
<dbReference type="HOGENOM" id="CLU_209247_0_0_6"/>
<dbReference type="RefSeq" id="WP_005000528.1">
    <property type="nucleotide sequence ID" value="NZ_CH672427.1"/>
</dbReference>
<dbReference type="EC" id="2.8.1.-" evidence="2"/>
<evidence type="ECO:0000256" key="1">
    <source>
        <dbReference type="SAM" id="MobiDB-lite"/>
    </source>
</evidence>
<dbReference type="AlphaFoldDB" id="A4BQR3"/>
<protein>
    <submittedName>
        <fullName evidence="2">Lipoyl synthase</fullName>
        <ecNumber evidence="2">2.8.1.-</ecNumber>
    </submittedName>
</protein>
<sequence length="58" mass="7138">MSTNHDTDRQEHEFDPRPVSDEQLREEYSREQVERWRKNADKAHSEWFDVMNNPYGKD</sequence>
<keyword evidence="3" id="KW-1185">Reference proteome</keyword>
<dbReference type="STRING" id="314278.NB231_05981"/>
<evidence type="ECO:0000313" key="2">
    <source>
        <dbReference type="EMBL" id="EAR21913.1"/>
    </source>
</evidence>
<accession>A4BQR3</accession>
<keyword evidence="2" id="KW-0808">Transferase</keyword>
<gene>
    <name evidence="2" type="ORF">NB231_05981</name>
</gene>
<comment type="caution">
    <text evidence="2">The sequence shown here is derived from an EMBL/GenBank/DDBJ whole genome shotgun (WGS) entry which is preliminary data.</text>
</comment>
<dbReference type="Proteomes" id="UP000003374">
    <property type="component" value="Unassembled WGS sequence"/>
</dbReference>
<feature type="region of interest" description="Disordered" evidence="1">
    <location>
        <begin position="1"/>
        <end position="31"/>
    </location>
</feature>
<organism evidence="2 3">
    <name type="scientific">Nitrococcus mobilis Nb-231</name>
    <dbReference type="NCBI Taxonomy" id="314278"/>
    <lineage>
        <taxon>Bacteria</taxon>
        <taxon>Pseudomonadati</taxon>
        <taxon>Pseudomonadota</taxon>
        <taxon>Gammaproteobacteria</taxon>
        <taxon>Chromatiales</taxon>
        <taxon>Ectothiorhodospiraceae</taxon>
        <taxon>Nitrococcus</taxon>
    </lineage>
</organism>